<keyword evidence="8" id="KW-1185">Reference proteome</keyword>
<dbReference type="OrthoDB" id="10043511at2759"/>
<evidence type="ECO:0000313" key="8">
    <source>
        <dbReference type="Proteomes" id="UP000085678"/>
    </source>
</evidence>
<gene>
    <name evidence="9" type="primary">LOC106152232</name>
</gene>
<proteinExistence type="predicted"/>
<feature type="region of interest" description="Disordered" evidence="4">
    <location>
        <begin position="238"/>
        <end position="260"/>
    </location>
</feature>
<evidence type="ECO:0000256" key="4">
    <source>
        <dbReference type="SAM" id="MobiDB-lite"/>
    </source>
</evidence>
<dbReference type="Gene3D" id="3.40.50.410">
    <property type="entry name" value="von Willebrand factor, type A domain"/>
    <property type="match status" value="1"/>
</dbReference>
<dbReference type="Proteomes" id="UP000085678">
    <property type="component" value="Unplaced"/>
</dbReference>
<dbReference type="RefSeq" id="XP_013381201.1">
    <property type="nucleotide sequence ID" value="XM_013525747.1"/>
</dbReference>
<evidence type="ECO:0000256" key="5">
    <source>
        <dbReference type="SAM" id="Phobius"/>
    </source>
</evidence>
<dbReference type="SUPFAM" id="SSF53300">
    <property type="entry name" value="vWA-like"/>
    <property type="match status" value="1"/>
</dbReference>
<keyword evidence="2" id="KW-0964">Secreted</keyword>
<keyword evidence="3" id="KW-0732">Signal</keyword>
<dbReference type="AlphaFoldDB" id="A0A1S3H6U4"/>
<feature type="domain" description="VWA7 N-terminal" evidence="7">
    <location>
        <begin position="81"/>
        <end position="302"/>
    </location>
</feature>
<dbReference type="InterPro" id="IPR056862">
    <property type="entry name" value="VWA7_N"/>
</dbReference>
<dbReference type="InterPro" id="IPR052577">
    <property type="entry name" value="VWA7"/>
</dbReference>
<dbReference type="GeneID" id="106152232"/>
<dbReference type="Pfam" id="PF25107">
    <property type="entry name" value="VWA7_N"/>
    <property type="match status" value="1"/>
</dbReference>
<dbReference type="PANTHER" id="PTHR14905">
    <property type="entry name" value="NG37"/>
    <property type="match status" value="1"/>
</dbReference>
<name>A0A1S3H6U4_LINAN</name>
<comment type="subcellular location">
    <subcellularLocation>
        <location evidence="1">Secreted</location>
    </subcellularLocation>
</comment>
<organism evidence="8 9">
    <name type="scientific">Lingula anatina</name>
    <name type="common">Brachiopod</name>
    <name type="synonym">Lingula unguis</name>
    <dbReference type="NCBI Taxonomy" id="7574"/>
    <lineage>
        <taxon>Eukaryota</taxon>
        <taxon>Metazoa</taxon>
        <taxon>Spiralia</taxon>
        <taxon>Lophotrochozoa</taxon>
        <taxon>Brachiopoda</taxon>
        <taxon>Linguliformea</taxon>
        <taxon>Lingulata</taxon>
        <taxon>Lingulida</taxon>
        <taxon>Linguloidea</taxon>
        <taxon>Lingulidae</taxon>
        <taxon>Lingula</taxon>
    </lineage>
</organism>
<dbReference type="Pfam" id="PF25106">
    <property type="entry name" value="VWA_4"/>
    <property type="match status" value="1"/>
</dbReference>
<evidence type="ECO:0000259" key="7">
    <source>
        <dbReference type="Pfam" id="PF25107"/>
    </source>
</evidence>
<dbReference type="InParanoid" id="A0A1S3H6U4"/>
<reference evidence="9" key="1">
    <citation type="submission" date="2025-08" db="UniProtKB">
        <authorList>
            <consortium name="RefSeq"/>
        </authorList>
    </citation>
    <scope>IDENTIFICATION</scope>
    <source>
        <tissue evidence="9">Gonads</tissue>
    </source>
</reference>
<dbReference type="PANTHER" id="PTHR14905:SF21">
    <property type="entry name" value="VWFA DOMAIN-CONTAINING PROTEIN"/>
    <property type="match status" value="1"/>
</dbReference>
<feature type="transmembrane region" description="Helical" evidence="5">
    <location>
        <begin position="6"/>
        <end position="24"/>
    </location>
</feature>
<keyword evidence="5" id="KW-0472">Membrane</keyword>
<evidence type="ECO:0000256" key="3">
    <source>
        <dbReference type="ARBA" id="ARBA00022729"/>
    </source>
</evidence>
<dbReference type="InterPro" id="IPR036465">
    <property type="entry name" value="vWFA_dom_sf"/>
</dbReference>
<evidence type="ECO:0000259" key="6">
    <source>
        <dbReference type="Pfam" id="PF25106"/>
    </source>
</evidence>
<feature type="domain" description="Hemicentin-1-like von Willebrand factor A" evidence="6">
    <location>
        <begin position="306"/>
        <end position="389"/>
    </location>
</feature>
<sequence length="398" mass="43578">MEETKWSFLIFCVLCLVVFTSGFLPNHDNDFGNSPTALNYKHDDITEAALLRVIARLLEDTPKPDGTKVAKGTLTGLKDPTPQRLFDAYYGKGQVLAKKLQESIETIVKFNAIVDKDHRGEALFHFNGEQIKEGFEKLSAARELFKALVTAKKANFDVLRQLLGVLLHMVQDFYSNTNWIEMKGPVVYQDLGIKGKPILPVASPGIMTCQSCTGQCRNNIILTGGVLTSGYRTGQDIQKPDSKFKSRGTGKCSHGGEADADSKVKTATGGINKETTVEKLSPHYYLHSDAGKTAVRATEMYIDGQVFVIDTTGSMSEDIAAVKQETLKIIQITKGQLSSPSEYILATFNDPANLTEVRVTNDSDVMVSWLKAIKVKGGGDCPEYLLSGMIEGTIVFCS</sequence>
<dbReference type="InterPro" id="IPR056861">
    <property type="entry name" value="HMCN1-like_VWA"/>
</dbReference>
<evidence type="ECO:0000256" key="2">
    <source>
        <dbReference type="ARBA" id="ARBA00022525"/>
    </source>
</evidence>
<evidence type="ECO:0000313" key="9">
    <source>
        <dbReference type="RefSeq" id="XP_013381201.1"/>
    </source>
</evidence>
<accession>A0A1S3H6U4</accession>
<evidence type="ECO:0000256" key="1">
    <source>
        <dbReference type="ARBA" id="ARBA00004613"/>
    </source>
</evidence>
<keyword evidence="5" id="KW-1133">Transmembrane helix</keyword>
<dbReference type="KEGG" id="lak:106152232"/>
<keyword evidence="5" id="KW-0812">Transmembrane</keyword>
<protein>
    <submittedName>
        <fullName evidence="9">von Willebrand factor A domain-containing protein 7-like</fullName>
    </submittedName>
</protein>